<name>B4W3A6_9CYAN</name>
<dbReference type="STRING" id="118168.MC7420_3404"/>
<feature type="transmembrane region" description="Helical" evidence="1">
    <location>
        <begin position="12"/>
        <end position="38"/>
    </location>
</feature>
<sequence>MKRFEDLKTILEIIVILAALAEYPLLLVTAVVVVWMYVLINDKDMEG</sequence>
<organism evidence="2 3">
    <name type="scientific">Coleofasciculus chthonoplastes PCC 7420</name>
    <dbReference type="NCBI Taxonomy" id="118168"/>
    <lineage>
        <taxon>Bacteria</taxon>
        <taxon>Bacillati</taxon>
        <taxon>Cyanobacteriota</taxon>
        <taxon>Cyanophyceae</taxon>
        <taxon>Coleofasciculales</taxon>
        <taxon>Coleofasciculaceae</taxon>
        <taxon>Coleofasciculus</taxon>
    </lineage>
</organism>
<accession>B4W3A6</accession>
<gene>
    <name evidence="2" type="ORF">MC7420_3404</name>
</gene>
<proteinExistence type="predicted"/>
<protein>
    <submittedName>
        <fullName evidence="2">Uncharacterized protein</fullName>
    </submittedName>
</protein>
<evidence type="ECO:0000313" key="2">
    <source>
        <dbReference type="EMBL" id="EDX71289.1"/>
    </source>
</evidence>
<dbReference type="HOGENOM" id="CLU_3166783_0_0_3"/>
<keyword evidence="3" id="KW-1185">Reference proteome</keyword>
<dbReference type="EMBL" id="DS989874">
    <property type="protein sequence ID" value="EDX71289.1"/>
    <property type="molecule type" value="Genomic_DNA"/>
</dbReference>
<dbReference type="AlphaFoldDB" id="B4W3A6"/>
<evidence type="ECO:0000313" key="3">
    <source>
        <dbReference type="Proteomes" id="UP000003835"/>
    </source>
</evidence>
<keyword evidence="1" id="KW-1133">Transmembrane helix</keyword>
<keyword evidence="1" id="KW-0812">Transmembrane</keyword>
<dbReference type="Proteomes" id="UP000003835">
    <property type="component" value="Unassembled WGS sequence"/>
</dbReference>
<reference evidence="2 3" key="1">
    <citation type="submission" date="2008-07" db="EMBL/GenBank/DDBJ databases">
        <authorList>
            <person name="Tandeau de Marsac N."/>
            <person name="Ferriera S."/>
            <person name="Johnson J."/>
            <person name="Kravitz S."/>
            <person name="Beeson K."/>
            <person name="Sutton G."/>
            <person name="Rogers Y.-H."/>
            <person name="Friedman R."/>
            <person name="Frazier M."/>
            <person name="Venter J.C."/>
        </authorList>
    </citation>
    <scope>NUCLEOTIDE SEQUENCE [LARGE SCALE GENOMIC DNA]</scope>
    <source>
        <strain evidence="2 3">PCC 7420</strain>
    </source>
</reference>
<evidence type="ECO:0000256" key="1">
    <source>
        <dbReference type="SAM" id="Phobius"/>
    </source>
</evidence>
<dbReference type="RefSeq" id="WP_006105820.1">
    <property type="nucleotide sequence ID" value="NZ_DS989874.1"/>
</dbReference>
<keyword evidence="1" id="KW-0472">Membrane</keyword>